<organism evidence="1 2">
    <name type="scientific">Smallanthus sonchifolius</name>
    <dbReference type="NCBI Taxonomy" id="185202"/>
    <lineage>
        <taxon>Eukaryota</taxon>
        <taxon>Viridiplantae</taxon>
        <taxon>Streptophyta</taxon>
        <taxon>Embryophyta</taxon>
        <taxon>Tracheophyta</taxon>
        <taxon>Spermatophyta</taxon>
        <taxon>Magnoliopsida</taxon>
        <taxon>eudicotyledons</taxon>
        <taxon>Gunneridae</taxon>
        <taxon>Pentapetalae</taxon>
        <taxon>asterids</taxon>
        <taxon>campanulids</taxon>
        <taxon>Asterales</taxon>
        <taxon>Asteraceae</taxon>
        <taxon>Asteroideae</taxon>
        <taxon>Heliantheae alliance</taxon>
        <taxon>Millerieae</taxon>
        <taxon>Smallanthus</taxon>
    </lineage>
</organism>
<gene>
    <name evidence="1" type="ORF">L1987_06800</name>
</gene>
<comment type="caution">
    <text evidence="1">The sequence shown here is derived from an EMBL/GenBank/DDBJ whole genome shotgun (WGS) entry which is preliminary data.</text>
</comment>
<protein>
    <submittedName>
        <fullName evidence="1">Uncharacterized protein</fullName>
    </submittedName>
</protein>
<evidence type="ECO:0000313" key="1">
    <source>
        <dbReference type="EMBL" id="KAI3825318.1"/>
    </source>
</evidence>
<evidence type="ECO:0000313" key="2">
    <source>
        <dbReference type="Proteomes" id="UP001056120"/>
    </source>
</evidence>
<reference evidence="2" key="1">
    <citation type="journal article" date="2022" name="Mol. Ecol. Resour.">
        <title>The genomes of chicory, endive, great burdock and yacon provide insights into Asteraceae palaeo-polyploidization history and plant inulin production.</title>
        <authorList>
            <person name="Fan W."/>
            <person name="Wang S."/>
            <person name="Wang H."/>
            <person name="Wang A."/>
            <person name="Jiang F."/>
            <person name="Liu H."/>
            <person name="Zhao H."/>
            <person name="Xu D."/>
            <person name="Zhang Y."/>
        </authorList>
    </citation>
    <scope>NUCLEOTIDE SEQUENCE [LARGE SCALE GENOMIC DNA]</scope>
    <source>
        <strain evidence="2">cv. Yunnan</strain>
    </source>
</reference>
<dbReference type="Proteomes" id="UP001056120">
    <property type="component" value="Linkage Group LG02"/>
</dbReference>
<sequence>MDVGSDFSNWNTATTKSSHTQQNISAEEDPSEESHHYESASENPEDYPFFNNTSGNSDHQSYNSESPVLYDPYMFPEPIYHGPFESYFQAPRGYQNTYNDIMVGLREPPPKNGYEHSMPSSPIECLDRSLRQTDEVTREKIMDKTRIKFYIQQNPSVSFHSAPTAGSYNVTPIYSQNFHEGYAEMPFENNLEEERADSNIPYVPTIPIPAPHVNENASGSEREQMLLNRIAQLEREKSEVEARNALLVQAPEDKNFRNF</sequence>
<accession>A0ACB9JZC1</accession>
<dbReference type="EMBL" id="CM042019">
    <property type="protein sequence ID" value="KAI3825318.1"/>
    <property type="molecule type" value="Genomic_DNA"/>
</dbReference>
<keyword evidence="2" id="KW-1185">Reference proteome</keyword>
<reference evidence="1 2" key="2">
    <citation type="journal article" date="2022" name="Mol. Ecol. Resour.">
        <title>The genomes of chicory, endive, great burdock and yacon provide insights into Asteraceae paleo-polyploidization history and plant inulin production.</title>
        <authorList>
            <person name="Fan W."/>
            <person name="Wang S."/>
            <person name="Wang H."/>
            <person name="Wang A."/>
            <person name="Jiang F."/>
            <person name="Liu H."/>
            <person name="Zhao H."/>
            <person name="Xu D."/>
            <person name="Zhang Y."/>
        </authorList>
    </citation>
    <scope>NUCLEOTIDE SEQUENCE [LARGE SCALE GENOMIC DNA]</scope>
    <source>
        <strain evidence="2">cv. Yunnan</strain>
        <tissue evidence="1">Leaves</tissue>
    </source>
</reference>
<proteinExistence type="predicted"/>
<name>A0ACB9JZC1_9ASTR</name>